<dbReference type="GO" id="GO:0045820">
    <property type="term" value="P:negative regulation of glycolytic process"/>
    <property type="evidence" value="ECO:0007669"/>
    <property type="project" value="TreeGrafter"/>
</dbReference>
<dbReference type="SMART" id="SM00855">
    <property type="entry name" value="PGAM"/>
    <property type="match status" value="1"/>
</dbReference>
<organism evidence="2 3">
    <name type="scientific">Thiospirillum jenense</name>
    <dbReference type="NCBI Taxonomy" id="1653858"/>
    <lineage>
        <taxon>Bacteria</taxon>
        <taxon>Pseudomonadati</taxon>
        <taxon>Pseudomonadota</taxon>
        <taxon>Gammaproteobacteria</taxon>
        <taxon>Chromatiales</taxon>
        <taxon>Chromatiaceae</taxon>
        <taxon>Thiospirillum</taxon>
    </lineage>
</organism>
<dbReference type="Proteomes" id="UP000548632">
    <property type="component" value="Unassembled WGS sequence"/>
</dbReference>
<dbReference type="SUPFAM" id="SSF53254">
    <property type="entry name" value="Phosphoglycerate mutase-like"/>
    <property type="match status" value="1"/>
</dbReference>
<dbReference type="AlphaFoldDB" id="A0A839HGP2"/>
<dbReference type="Gene3D" id="3.40.50.1240">
    <property type="entry name" value="Phosphoglycerate mutase-like"/>
    <property type="match status" value="1"/>
</dbReference>
<comment type="caution">
    <text evidence="2">The sequence shown here is derived from an EMBL/GenBank/DDBJ whole genome shotgun (WGS) entry which is preliminary data.</text>
</comment>
<dbReference type="Pfam" id="PF00300">
    <property type="entry name" value="His_Phos_1"/>
    <property type="match status" value="1"/>
</dbReference>
<proteinExistence type="predicted"/>
<keyword evidence="3" id="KW-1185">Reference proteome</keyword>
<dbReference type="PANTHER" id="PTHR46517">
    <property type="entry name" value="FRUCTOSE-2,6-BISPHOSPHATASE TIGAR"/>
    <property type="match status" value="1"/>
</dbReference>
<dbReference type="GO" id="GO:0005829">
    <property type="term" value="C:cytosol"/>
    <property type="evidence" value="ECO:0007669"/>
    <property type="project" value="TreeGrafter"/>
</dbReference>
<dbReference type="GO" id="GO:0004331">
    <property type="term" value="F:fructose-2,6-bisphosphate 2-phosphatase activity"/>
    <property type="evidence" value="ECO:0007669"/>
    <property type="project" value="TreeGrafter"/>
</dbReference>
<dbReference type="PANTHER" id="PTHR46517:SF1">
    <property type="entry name" value="FRUCTOSE-2,6-BISPHOSPHATASE TIGAR"/>
    <property type="match status" value="1"/>
</dbReference>
<reference evidence="2 3" key="1">
    <citation type="journal article" date="2020" name="Arch. Microbiol.">
        <title>The genome sequence of the giant phototrophic gammaproteobacterium Thiospirillum jenense gives insight into its physiological properties and phylogenetic relationships.</title>
        <authorList>
            <person name="Imhoff J.F."/>
            <person name="Meyer T.E."/>
            <person name="Kyndt J.A."/>
        </authorList>
    </citation>
    <scope>NUCLEOTIDE SEQUENCE [LARGE SCALE GENOMIC DNA]</scope>
    <source>
        <strain evidence="2 3">DSM 216</strain>
    </source>
</reference>
<evidence type="ECO:0000313" key="2">
    <source>
        <dbReference type="EMBL" id="MBB1127150.1"/>
    </source>
</evidence>
<protein>
    <submittedName>
        <fullName evidence="2">Histidine phosphatase family protein</fullName>
    </submittedName>
</protein>
<evidence type="ECO:0000256" key="1">
    <source>
        <dbReference type="ARBA" id="ARBA00022801"/>
    </source>
</evidence>
<dbReference type="RefSeq" id="WP_182584776.1">
    <property type="nucleotide sequence ID" value="NZ_JABVCQ010000038.1"/>
</dbReference>
<name>A0A839HGP2_9GAMM</name>
<dbReference type="InterPro" id="IPR029033">
    <property type="entry name" value="His_PPase_superfam"/>
</dbReference>
<sequence>MTDRFIDLLRHGAVTGDAVFRGRSDDPLSAVGLAQMSLKIKYLSKKTTPAWDHIFCSPAQRCAAFAHQLAIEKQLPIKVLPNSAERDFGAWEGQSANQLAPSDLAHFWLDPLNYTPPNAELLSAFQARIITVWHTLCVNTDWHHALFITHGGVIRIILGEIFRLQPAALLLFEVPPACVTRLRIPTENGSPSLIFHGCFSTVETMLI</sequence>
<dbReference type="CDD" id="cd07067">
    <property type="entry name" value="HP_PGM_like"/>
    <property type="match status" value="1"/>
</dbReference>
<dbReference type="EMBL" id="JABVCQ010000038">
    <property type="protein sequence ID" value="MBB1127150.1"/>
    <property type="molecule type" value="Genomic_DNA"/>
</dbReference>
<accession>A0A839HGP2</accession>
<evidence type="ECO:0000313" key="3">
    <source>
        <dbReference type="Proteomes" id="UP000548632"/>
    </source>
</evidence>
<dbReference type="InterPro" id="IPR013078">
    <property type="entry name" value="His_Pase_superF_clade-1"/>
</dbReference>
<keyword evidence="1" id="KW-0378">Hydrolase</keyword>
<dbReference type="GO" id="GO:0043456">
    <property type="term" value="P:regulation of pentose-phosphate shunt"/>
    <property type="evidence" value="ECO:0007669"/>
    <property type="project" value="TreeGrafter"/>
</dbReference>
<dbReference type="InterPro" id="IPR051695">
    <property type="entry name" value="Phosphoglycerate_Mutase"/>
</dbReference>
<gene>
    <name evidence="2" type="ORF">HUK38_13090</name>
</gene>